<name>A0ABR1Z1F9_9PEZI</name>
<dbReference type="EMBL" id="JBBWRZ010000002">
    <property type="protein sequence ID" value="KAK8244694.1"/>
    <property type="molecule type" value="Genomic_DNA"/>
</dbReference>
<dbReference type="Proteomes" id="UP001492380">
    <property type="component" value="Unassembled WGS sequence"/>
</dbReference>
<proteinExistence type="predicted"/>
<keyword evidence="2" id="KW-1185">Reference proteome</keyword>
<evidence type="ECO:0000313" key="1">
    <source>
        <dbReference type="EMBL" id="KAK8244694.1"/>
    </source>
</evidence>
<reference evidence="1 2" key="1">
    <citation type="submission" date="2024-04" db="EMBL/GenBank/DDBJ databases">
        <title>Phyllosticta paracitricarpa is synonymous to the EU quarantine fungus P. citricarpa based on phylogenomic analyses.</title>
        <authorList>
            <consortium name="Lawrence Berkeley National Laboratory"/>
            <person name="Van Ingen-Buijs V.A."/>
            <person name="Van Westerhoven A.C."/>
            <person name="Haridas S."/>
            <person name="Skiadas P."/>
            <person name="Martin F."/>
            <person name="Groenewald J.Z."/>
            <person name="Crous P.W."/>
            <person name="Seidl M.F."/>
        </authorList>
    </citation>
    <scope>NUCLEOTIDE SEQUENCE [LARGE SCALE GENOMIC DNA]</scope>
    <source>
        <strain evidence="1 2">CBS 123374</strain>
    </source>
</reference>
<comment type="caution">
    <text evidence="1">The sequence shown here is derived from an EMBL/GenBank/DDBJ whole genome shotgun (WGS) entry which is preliminary data.</text>
</comment>
<sequence length="251" mass="27517">MASRSLPFLFCAALGKGIRSGCAAACRAVAQRSGRRGQIWRARAKPVVPVDRRKPIRCWLSAPSVSWVGDGRGEKSSGFVGVDFSYSYASSETIATVSDDNSALVSLSRFLSLVASFLFDGLASLTALQGSGNRRLCSRSRTLHVCNTCLPLVSHAVNRAIRPCRLHDHFHRASTWLLQRPHDAQNLHRCQVMAFLSVSHQGAVEFAFALATRQKLHLALKRVRNRQADVSELAYRASALCSTEHPSLQTS</sequence>
<accession>A0ABR1Z1F9</accession>
<protein>
    <submittedName>
        <fullName evidence="1">Uncharacterized protein</fullName>
    </submittedName>
</protein>
<gene>
    <name evidence="1" type="ORF">HDK90DRAFT_166310</name>
</gene>
<evidence type="ECO:0000313" key="2">
    <source>
        <dbReference type="Proteomes" id="UP001492380"/>
    </source>
</evidence>
<organism evidence="1 2">
    <name type="scientific">Phyllosticta capitalensis</name>
    <dbReference type="NCBI Taxonomy" id="121624"/>
    <lineage>
        <taxon>Eukaryota</taxon>
        <taxon>Fungi</taxon>
        <taxon>Dikarya</taxon>
        <taxon>Ascomycota</taxon>
        <taxon>Pezizomycotina</taxon>
        <taxon>Dothideomycetes</taxon>
        <taxon>Dothideomycetes incertae sedis</taxon>
        <taxon>Botryosphaeriales</taxon>
        <taxon>Phyllostictaceae</taxon>
        <taxon>Phyllosticta</taxon>
    </lineage>
</organism>